<name>A0ABV7HAA9_9GAMM</name>
<dbReference type="PANTHER" id="PTHR48108:SF26">
    <property type="entry name" value="CBS DOMAIN-CONTAINING PROTEIN DDB_G0289609"/>
    <property type="match status" value="1"/>
</dbReference>
<protein>
    <submittedName>
        <fullName evidence="4">CBS domain-containing protein</fullName>
    </submittedName>
</protein>
<dbReference type="PROSITE" id="PS51371">
    <property type="entry name" value="CBS"/>
    <property type="match status" value="2"/>
</dbReference>
<evidence type="ECO:0000256" key="2">
    <source>
        <dbReference type="PROSITE-ProRule" id="PRU00703"/>
    </source>
</evidence>
<sequence length="157" mass="17631">MKVSDLMTPNVETVKMDTILSDIWKIFRQHRFHHLPVVDDNNKLVGMISDRDILYHISPRVESGNATVAELEVLRKPAHQFMSRGPLTVYPNTSAARALRTIIDQSVSCLPVVDDEMNLKGILTWRDVIKFVIRRTEGDGASVDTTGVSVDMENPSS</sequence>
<dbReference type="RefSeq" id="WP_386717960.1">
    <property type="nucleotide sequence ID" value="NZ_JBHRSZ010000002.1"/>
</dbReference>
<evidence type="ECO:0000259" key="3">
    <source>
        <dbReference type="PROSITE" id="PS51371"/>
    </source>
</evidence>
<dbReference type="InterPro" id="IPR000644">
    <property type="entry name" value="CBS_dom"/>
</dbReference>
<reference evidence="5" key="1">
    <citation type="journal article" date="2019" name="Int. J. Syst. Evol. Microbiol.">
        <title>The Global Catalogue of Microorganisms (GCM) 10K type strain sequencing project: providing services to taxonomists for standard genome sequencing and annotation.</title>
        <authorList>
            <consortium name="The Broad Institute Genomics Platform"/>
            <consortium name="The Broad Institute Genome Sequencing Center for Infectious Disease"/>
            <person name="Wu L."/>
            <person name="Ma J."/>
        </authorList>
    </citation>
    <scope>NUCLEOTIDE SEQUENCE [LARGE SCALE GENOMIC DNA]</scope>
    <source>
        <strain evidence="5">KCTC 52438</strain>
    </source>
</reference>
<dbReference type="EMBL" id="JBHRSZ010000002">
    <property type="protein sequence ID" value="MFC3150692.1"/>
    <property type="molecule type" value="Genomic_DNA"/>
</dbReference>
<comment type="caution">
    <text evidence="4">The sequence shown here is derived from an EMBL/GenBank/DDBJ whole genome shotgun (WGS) entry which is preliminary data.</text>
</comment>
<dbReference type="CDD" id="cd04584">
    <property type="entry name" value="CBS_pair_AcuB_like"/>
    <property type="match status" value="1"/>
</dbReference>
<dbReference type="SUPFAM" id="SSF54631">
    <property type="entry name" value="CBS-domain pair"/>
    <property type="match status" value="1"/>
</dbReference>
<evidence type="ECO:0000256" key="1">
    <source>
        <dbReference type="ARBA" id="ARBA00022737"/>
    </source>
</evidence>
<proteinExistence type="predicted"/>
<keyword evidence="5" id="KW-1185">Reference proteome</keyword>
<dbReference type="SMART" id="SM00116">
    <property type="entry name" value="CBS"/>
    <property type="match status" value="2"/>
</dbReference>
<keyword evidence="1" id="KW-0677">Repeat</keyword>
<keyword evidence="2" id="KW-0129">CBS domain</keyword>
<accession>A0ABV7HAA9</accession>
<dbReference type="Gene3D" id="3.10.580.10">
    <property type="entry name" value="CBS-domain"/>
    <property type="match status" value="1"/>
</dbReference>
<evidence type="ECO:0000313" key="5">
    <source>
        <dbReference type="Proteomes" id="UP001595476"/>
    </source>
</evidence>
<gene>
    <name evidence="4" type="ORF">ACFOEK_06620</name>
</gene>
<feature type="domain" description="CBS" evidence="3">
    <location>
        <begin position="7"/>
        <end position="67"/>
    </location>
</feature>
<feature type="domain" description="CBS" evidence="3">
    <location>
        <begin position="82"/>
        <end position="142"/>
    </location>
</feature>
<dbReference type="Proteomes" id="UP001595476">
    <property type="component" value="Unassembled WGS sequence"/>
</dbReference>
<organism evidence="4 5">
    <name type="scientific">Litoribrevibacter euphylliae</name>
    <dbReference type="NCBI Taxonomy" id="1834034"/>
    <lineage>
        <taxon>Bacteria</taxon>
        <taxon>Pseudomonadati</taxon>
        <taxon>Pseudomonadota</taxon>
        <taxon>Gammaproteobacteria</taxon>
        <taxon>Oceanospirillales</taxon>
        <taxon>Oceanospirillaceae</taxon>
        <taxon>Litoribrevibacter</taxon>
    </lineage>
</organism>
<dbReference type="PANTHER" id="PTHR48108">
    <property type="entry name" value="CBS DOMAIN-CONTAINING PROTEIN CBSX2, CHLOROPLASTIC"/>
    <property type="match status" value="1"/>
</dbReference>
<dbReference type="InterPro" id="IPR046342">
    <property type="entry name" value="CBS_dom_sf"/>
</dbReference>
<evidence type="ECO:0000313" key="4">
    <source>
        <dbReference type="EMBL" id="MFC3150692.1"/>
    </source>
</evidence>
<dbReference type="Pfam" id="PF00571">
    <property type="entry name" value="CBS"/>
    <property type="match status" value="2"/>
</dbReference>
<dbReference type="InterPro" id="IPR051462">
    <property type="entry name" value="CBS_domain-containing"/>
</dbReference>